<dbReference type="InterPro" id="IPR013320">
    <property type="entry name" value="ConA-like_dom_sf"/>
</dbReference>
<dbReference type="AlphaFoldDB" id="A0A494JBV4"/>
<protein>
    <submittedName>
        <fullName evidence="2">Uncharacterized protein</fullName>
    </submittedName>
</protein>
<dbReference type="EMBL" id="CP014339">
    <property type="protein sequence ID" value="AQX52410.1"/>
    <property type="molecule type" value="Genomic_DNA"/>
</dbReference>
<evidence type="ECO:0000313" key="2">
    <source>
        <dbReference type="EMBL" id="OPB53407.1"/>
    </source>
</evidence>
<proteinExistence type="predicted"/>
<reference evidence="2" key="2">
    <citation type="submission" date="2016-06" db="EMBL/GenBank/DDBJ databases">
        <authorList>
            <person name="Nicholson A.C."/>
        </authorList>
    </citation>
    <scope>NUCLEOTIDE SEQUENCE [LARGE SCALE GENOMIC DNA]</scope>
    <source>
        <strain evidence="2">E6809</strain>
    </source>
</reference>
<evidence type="ECO:0000313" key="3">
    <source>
        <dbReference type="Proteomes" id="UP000189738"/>
    </source>
</evidence>
<dbReference type="SUPFAM" id="SSF49899">
    <property type="entry name" value="Concanavalin A-like lectins/glucanases"/>
    <property type="match status" value="1"/>
</dbReference>
<evidence type="ECO:0000313" key="1">
    <source>
        <dbReference type="EMBL" id="AQX52410.1"/>
    </source>
</evidence>
<dbReference type="Gene3D" id="2.10.10.20">
    <property type="entry name" value="Carbohydrate-binding module superfamily 5/12"/>
    <property type="match status" value="1"/>
</dbReference>
<dbReference type="RefSeq" id="WP_078719772.1">
    <property type="nucleotide sequence ID" value="NZ_CP014339.1"/>
</dbReference>
<sequence>MADNNILAFIIPKNIEDLPLAEVPSLVGNFVVEEDGHAKRLPSDILNKIINTGISGDLDKVTAAEIPTTGYYKYDMFAAKTYTNITPNITVTQDELDANFVYAVILNGVAYKAKSPKPNSKTVTWEAKAYPAGTQVFHNEKTWEALRATLATEEPGKSDAWIVKSGGGTAGIEGSYPASIMKSNPFYYNPLNSDGVKQVPLVGTGDVNLSGEFIASSEGAYDGSKSVFFGNAGTGAVNLDLGGANDIMVEFWFKPAYNSDTNSTVLQLGTGISQVGAFSIFPLASSDKGGCWYVGSSQVSDTRYARSYTYHDWVHMAFRITNKGLLYCIINGQKIIPTGSGTGEGDTSVFVNGVLHLMSGNGAYFMRGNMQDLAIYKGTIPSDDDILNHYNARFRTSEVIANKTTLIENGNFTPATSVTPRMQQVMDKKIRWGIHYNMDTYAGECFNSPKAITPPSPAKFDLKNADFSSVVKAAVEHKVDIAYINAFHETGFNLWKSDVKVSDAYFPGAGHLYGVYKQDTYNSGYNGDPDVVKKFCEAMTSEGIEPWLYVNFSAHWNLFGTMNTVPNIAGPESNLRKEWVHYVCLLCQELLLKFGKSGLKGLWIDSYAVLTTAEYQKLYNAIKSIDPDCWVTQNMGATNGFHNFPADAMSYEGYVIFDHPDVDQWKNIDTVVNGVTYKIPKEFIVSLNIHQGAPHNWYNYDQLVDIPPVKDNKYWQNQQLRPKVLHGDQSFYTPTATLQQVYNTAKQYNVGFMTSPSLDRRGQIMEEQLVQLKGVNYN</sequence>
<dbReference type="GO" id="GO:0004553">
    <property type="term" value="F:hydrolase activity, hydrolyzing O-glycosyl compounds"/>
    <property type="evidence" value="ECO:0007669"/>
    <property type="project" value="UniProtKB-ARBA"/>
</dbReference>
<dbReference type="SUPFAM" id="SSF51445">
    <property type="entry name" value="(Trans)glycosidases"/>
    <property type="match status" value="1"/>
</dbReference>
<dbReference type="Gene3D" id="2.60.120.200">
    <property type="match status" value="1"/>
</dbReference>
<accession>A0A494JBV4</accession>
<name>A0A494JBV4_9FLAO</name>
<dbReference type="Proteomes" id="UP000189738">
    <property type="component" value="Chromosome"/>
</dbReference>
<organism evidence="2">
    <name type="scientific">Elizabethkingia anophelis</name>
    <dbReference type="NCBI Taxonomy" id="1117645"/>
    <lineage>
        <taxon>Bacteria</taxon>
        <taxon>Pseudomonadati</taxon>
        <taxon>Bacteroidota</taxon>
        <taxon>Flavobacteriia</taxon>
        <taxon>Flavobacteriales</taxon>
        <taxon>Weeksellaceae</taxon>
        <taxon>Elizabethkingia</taxon>
    </lineage>
</organism>
<dbReference type="GO" id="GO:0005975">
    <property type="term" value="P:carbohydrate metabolic process"/>
    <property type="evidence" value="ECO:0007669"/>
    <property type="project" value="UniProtKB-ARBA"/>
</dbReference>
<dbReference type="Pfam" id="PF13385">
    <property type="entry name" value="Laminin_G_3"/>
    <property type="match status" value="1"/>
</dbReference>
<dbReference type="InterPro" id="IPR017853">
    <property type="entry name" value="GH"/>
</dbReference>
<gene>
    <name evidence="1" type="ORF">AYC66_17770</name>
    <name evidence="2" type="ORF">BAY09_10860</name>
</gene>
<dbReference type="Gene3D" id="3.20.20.80">
    <property type="entry name" value="Glycosidases"/>
    <property type="match status" value="1"/>
</dbReference>
<dbReference type="EMBL" id="MAHS01000001">
    <property type="protein sequence ID" value="OPB53407.1"/>
    <property type="molecule type" value="Genomic_DNA"/>
</dbReference>
<reference evidence="1 3" key="1">
    <citation type="submission" date="2016-02" db="EMBL/GenBank/DDBJ databases">
        <authorList>
            <person name="Nicholson A.C."/>
            <person name="Humrighouse B.W."/>
            <person name="Loparev V."/>
            <person name="Emery B."/>
            <person name="Graziano J."/>
            <person name="McQuiston J.R."/>
        </authorList>
    </citation>
    <scope>NUCLEOTIDE SEQUENCE [LARGE SCALE GENOMIC DNA]</scope>
    <source>
        <strain evidence="1 3">E6809</strain>
    </source>
</reference>